<dbReference type="PROSITE" id="PS00138">
    <property type="entry name" value="SUBTILASE_SER"/>
    <property type="match status" value="1"/>
</dbReference>
<dbReference type="Proteomes" id="UP000298030">
    <property type="component" value="Unassembled WGS sequence"/>
</dbReference>
<dbReference type="InterPro" id="IPR022398">
    <property type="entry name" value="Peptidase_S8_His-AS"/>
</dbReference>
<dbReference type="AlphaFoldDB" id="A0A4Y7SHU3"/>
<feature type="active site" description="Charge relay system" evidence="5">
    <location>
        <position position="179"/>
    </location>
</feature>
<sequence>MRFFNTLATLLTLSLAGSALAAPSPLKVVEKPSGEVSGKHIIKFKKGVATRSWINKLTKGSKAAKFDIINGIALELTTDELNTLRASDEVESIAEDPILYAFATQTNATWSLQRITQTAALSTQNAAGTSFTYTYDDDAGAGVDVYVLDTGVLTTHVEFGGRARWGTSFVDETTDGHGHGTHCAGTIASFTYGVAKKANIIAVQVLSSSGSGATSGIPRANVLISISGLNWVATQAKASGRPSIVSMSLGGSASTSLDSAVATLTAAGVHVVVAAGNSNVDAANTSPARAPSAITVGASTVADARASYSNYGSVVDVFGPGSSIISTWIGSSNTATNSISGTSMATPHVAGVAAYLISKDGNLTPAALATKIQSLSTKNALTDVPSGTVNYLLHI</sequence>
<evidence type="ECO:0000313" key="9">
    <source>
        <dbReference type="EMBL" id="TEB21321.1"/>
    </source>
</evidence>
<dbReference type="InterPro" id="IPR023827">
    <property type="entry name" value="Peptidase_S8_Asp-AS"/>
</dbReference>
<dbReference type="PRINTS" id="PR00723">
    <property type="entry name" value="SUBTILISIN"/>
</dbReference>
<reference evidence="9 10" key="1">
    <citation type="journal article" date="2019" name="Nat. Ecol. Evol.">
        <title>Megaphylogeny resolves global patterns of mushroom evolution.</title>
        <authorList>
            <person name="Varga T."/>
            <person name="Krizsan K."/>
            <person name="Foldi C."/>
            <person name="Dima B."/>
            <person name="Sanchez-Garcia M."/>
            <person name="Sanchez-Ramirez S."/>
            <person name="Szollosi G.J."/>
            <person name="Szarkandi J.G."/>
            <person name="Papp V."/>
            <person name="Albert L."/>
            <person name="Andreopoulos W."/>
            <person name="Angelini C."/>
            <person name="Antonin V."/>
            <person name="Barry K.W."/>
            <person name="Bougher N.L."/>
            <person name="Buchanan P."/>
            <person name="Buyck B."/>
            <person name="Bense V."/>
            <person name="Catcheside P."/>
            <person name="Chovatia M."/>
            <person name="Cooper J."/>
            <person name="Damon W."/>
            <person name="Desjardin D."/>
            <person name="Finy P."/>
            <person name="Geml J."/>
            <person name="Haridas S."/>
            <person name="Hughes K."/>
            <person name="Justo A."/>
            <person name="Karasinski D."/>
            <person name="Kautmanova I."/>
            <person name="Kiss B."/>
            <person name="Kocsube S."/>
            <person name="Kotiranta H."/>
            <person name="LaButti K.M."/>
            <person name="Lechner B.E."/>
            <person name="Liimatainen K."/>
            <person name="Lipzen A."/>
            <person name="Lukacs Z."/>
            <person name="Mihaltcheva S."/>
            <person name="Morgado L.N."/>
            <person name="Niskanen T."/>
            <person name="Noordeloos M.E."/>
            <person name="Ohm R.A."/>
            <person name="Ortiz-Santana B."/>
            <person name="Ovrebo C."/>
            <person name="Racz N."/>
            <person name="Riley R."/>
            <person name="Savchenko A."/>
            <person name="Shiryaev A."/>
            <person name="Soop K."/>
            <person name="Spirin V."/>
            <person name="Szebenyi C."/>
            <person name="Tomsovsky M."/>
            <person name="Tulloss R.E."/>
            <person name="Uehling J."/>
            <person name="Grigoriev I.V."/>
            <person name="Vagvolgyi C."/>
            <person name="Papp T."/>
            <person name="Martin F.M."/>
            <person name="Miettinen O."/>
            <person name="Hibbett D.S."/>
            <person name="Nagy L.G."/>
        </authorList>
    </citation>
    <scope>NUCLEOTIDE SEQUENCE [LARGE SCALE GENOMIC DNA]</scope>
    <source>
        <strain evidence="9 10">FP101781</strain>
    </source>
</reference>
<dbReference type="GO" id="GO:0004252">
    <property type="term" value="F:serine-type endopeptidase activity"/>
    <property type="evidence" value="ECO:0007669"/>
    <property type="project" value="UniProtKB-UniRule"/>
</dbReference>
<dbReference type="PANTHER" id="PTHR43806">
    <property type="entry name" value="PEPTIDASE S8"/>
    <property type="match status" value="1"/>
</dbReference>
<protein>
    <submittedName>
        <fullName evidence="9">Serine protease</fullName>
    </submittedName>
</protein>
<comment type="similarity">
    <text evidence="1 5 6">Belongs to the peptidase S8 family.</text>
</comment>
<evidence type="ECO:0000256" key="2">
    <source>
        <dbReference type="ARBA" id="ARBA00022670"/>
    </source>
</evidence>
<dbReference type="InterPro" id="IPR015500">
    <property type="entry name" value="Peptidase_S8_subtilisin-rel"/>
</dbReference>
<gene>
    <name evidence="9" type="ORF">FA13DRAFT_1832732</name>
</gene>
<evidence type="ECO:0000256" key="7">
    <source>
        <dbReference type="SAM" id="SignalP"/>
    </source>
</evidence>
<feature type="domain" description="Peptidase S8/S53" evidence="8">
    <location>
        <begin position="140"/>
        <end position="376"/>
    </location>
</feature>
<evidence type="ECO:0000313" key="10">
    <source>
        <dbReference type="Proteomes" id="UP000298030"/>
    </source>
</evidence>
<evidence type="ECO:0000259" key="8">
    <source>
        <dbReference type="Pfam" id="PF00082"/>
    </source>
</evidence>
<proteinExistence type="inferred from homology"/>
<keyword evidence="10" id="KW-1185">Reference proteome</keyword>
<evidence type="ECO:0000256" key="3">
    <source>
        <dbReference type="ARBA" id="ARBA00022801"/>
    </source>
</evidence>
<dbReference type="InterPro" id="IPR037045">
    <property type="entry name" value="S8pro/Inhibitor_I9_sf"/>
</dbReference>
<evidence type="ECO:0000256" key="4">
    <source>
        <dbReference type="ARBA" id="ARBA00022825"/>
    </source>
</evidence>
<feature type="active site" description="Charge relay system" evidence="5">
    <location>
        <position position="149"/>
    </location>
</feature>
<dbReference type="PROSITE" id="PS00137">
    <property type="entry name" value="SUBTILASE_HIS"/>
    <property type="match status" value="1"/>
</dbReference>
<dbReference type="InterPro" id="IPR000209">
    <property type="entry name" value="Peptidase_S8/S53_dom"/>
</dbReference>
<dbReference type="InterPro" id="IPR036852">
    <property type="entry name" value="Peptidase_S8/S53_dom_sf"/>
</dbReference>
<dbReference type="GO" id="GO:0005615">
    <property type="term" value="C:extracellular space"/>
    <property type="evidence" value="ECO:0007669"/>
    <property type="project" value="TreeGrafter"/>
</dbReference>
<dbReference type="CDD" id="cd04077">
    <property type="entry name" value="Peptidases_S8_PCSK9_ProteinaseK_like"/>
    <property type="match status" value="1"/>
</dbReference>
<dbReference type="GO" id="GO:0006508">
    <property type="term" value="P:proteolysis"/>
    <property type="evidence" value="ECO:0007669"/>
    <property type="project" value="UniProtKB-KW"/>
</dbReference>
<evidence type="ECO:0000256" key="1">
    <source>
        <dbReference type="ARBA" id="ARBA00011073"/>
    </source>
</evidence>
<comment type="caution">
    <text evidence="9">The sequence shown here is derived from an EMBL/GenBank/DDBJ whole genome shotgun (WGS) entry which is preliminary data.</text>
</comment>
<feature type="chain" id="PRO_5021284611" evidence="7">
    <location>
        <begin position="22"/>
        <end position="395"/>
    </location>
</feature>
<dbReference type="InterPro" id="IPR050131">
    <property type="entry name" value="Peptidase_S8_subtilisin-like"/>
</dbReference>
<keyword evidence="3 5" id="KW-0378">Hydrolase</keyword>
<evidence type="ECO:0000256" key="6">
    <source>
        <dbReference type="RuleBase" id="RU003355"/>
    </source>
</evidence>
<dbReference type="InterPro" id="IPR023828">
    <property type="entry name" value="Peptidase_S8_Ser-AS"/>
</dbReference>
<dbReference type="SUPFAM" id="SSF52743">
    <property type="entry name" value="Subtilisin-like"/>
    <property type="match status" value="1"/>
</dbReference>
<accession>A0A4Y7SHU3</accession>
<dbReference type="OrthoDB" id="19448at2759"/>
<keyword evidence="4 5" id="KW-0720">Serine protease</keyword>
<dbReference type="FunFam" id="3.40.50.200:FF:000014">
    <property type="entry name" value="Proteinase K"/>
    <property type="match status" value="1"/>
</dbReference>
<keyword evidence="7" id="KW-0732">Signal</keyword>
<dbReference type="InterPro" id="IPR034193">
    <property type="entry name" value="PCSK9_ProteinaseK-like"/>
</dbReference>
<evidence type="ECO:0000256" key="5">
    <source>
        <dbReference type="PROSITE-ProRule" id="PRU01240"/>
    </source>
</evidence>
<keyword evidence="2 5" id="KW-0645">Protease</keyword>
<dbReference type="Pfam" id="PF00082">
    <property type="entry name" value="Peptidase_S8"/>
    <property type="match status" value="1"/>
</dbReference>
<dbReference type="PANTHER" id="PTHR43806:SF58">
    <property type="entry name" value="ALKALINE PROTEASE 1-RELATED"/>
    <property type="match status" value="1"/>
</dbReference>
<dbReference type="STRING" id="71717.A0A4Y7SHU3"/>
<dbReference type="PROSITE" id="PS00136">
    <property type="entry name" value="SUBTILASE_ASP"/>
    <property type="match status" value="1"/>
</dbReference>
<dbReference type="SUPFAM" id="SSF54897">
    <property type="entry name" value="Protease propeptides/inhibitors"/>
    <property type="match status" value="1"/>
</dbReference>
<dbReference type="Gene3D" id="3.40.50.200">
    <property type="entry name" value="Peptidase S8/S53 domain"/>
    <property type="match status" value="1"/>
</dbReference>
<feature type="signal peptide" evidence="7">
    <location>
        <begin position="1"/>
        <end position="21"/>
    </location>
</feature>
<dbReference type="EMBL" id="QPFP01000115">
    <property type="protein sequence ID" value="TEB21321.1"/>
    <property type="molecule type" value="Genomic_DNA"/>
</dbReference>
<name>A0A4Y7SHU3_COPMI</name>
<dbReference type="Gene3D" id="3.30.70.80">
    <property type="entry name" value="Peptidase S8 propeptide/proteinase inhibitor I9"/>
    <property type="match status" value="1"/>
</dbReference>
<feature type="active site" description="Charge relay system" evidence="5">
    <location>
        <position position="343"/>
    </location>
</feature>
<organism evidence="9 10">
    <name type="scientific">Coprinellus micaceus</name>
    <name type="common">Glistening ink-cap mushroom</name>
    <name type="synonym">Coprinus micaceus</name>
    <dbReference type="NCBI Taxonomy" id="71717"/>
    <lineage>
        <taxon>Eukaryota</taxon>
        <taxon>Fungi</taxon>
        <taxon>Dikarya</taxon>
        <taxon>Basidiomycota</taxon>
        <taxon>Agaricomycotina</taxon>
        <taxon>Agaricomycetes</taxon>
        <taxon>Agaricomycetidae</taxon>
        <taxon>Agaricales</taxon>
        <taxon>Agaricineae</taxon>
        <taxon>Psathyrellaceae</taxon>
        <taxon>Coprinellus</taxon>
    </lineage>
</organism>
<dbReference type="PROSITE" id="PS51892">
    <property type="entry name" value="SUBTILASE"/>
    <property type="match status" value="1"/>
</dbReference>